<accession>A0A1M5XWB1</accession>
<sequence length="149" mass="17275">MNKYFDFKGEIKTEIIILAVIILKSLFLKFFGLLMIIFSLWILGSNTIDYLKKKPLMVINDSGIKININAVYAKIDMLMWSEVEEVFTYNDNGYKSIGIYSSNMKEILSKISLFRRFMLGSTKIITIPKNAISMDIDDLYIEIKSRMTN</sequence>
<keyword evidence="1" id="KW-0812">Transmembrane</keyword>
<dbReference type="NCBIfam" id="NF041635">
    <property type="entry name" value="STM3941_fam"/>
    <property type="match status" value="1"/>
</dbReference>
<keyword evidence="1" id="KW-1133">Transmembrane helix</keyword>
<evidence type="ECO:0000313" key="3">
    <source>
        <dbReference type="Proteomes" id="UP000184447"/>
    </source>
</evidence>
<gene>
    <name evidence="2" type="ORF">SAMN02745207_03983</name>
</gene>
<feature type="transmembrane region" description="Helical" evidence="1">
    <location>
        <begin position="15"/>
        <end position="43"/>
    </location>
</feature>
<dbReference type="InterPro" id="IPR048136">
    <property type="entry name" value="STM3941-like"/>
</dbReference>
<dbReference type="STRING" id="1121316.SAMN02745207_03983"/>
<keyword evidence="1" id="KW-0472">Membrane</keyword>
<protein>
    <recommendedName>
        <fullName evidence="4">YcxB-like protein</fullName>
    </recommendedName>
</protein>
<evidence type="ECO:0000313" key="2">
    <source>
        <dbReference type="EMBL" id="SHI04036.1"/>
    </source>
</evidence>
<proteinExistence type="predicted"/>
<reference evidence="2 3" key="1">
    <citation type="submission" date="2016-11" db="EMBL/GenBank/DDBJ databases">
        <authorList>
            <person name="Jaros S."/>
            <person name="Januszkiewicz K."/>
            <person name="Wedrychowicz H."/>
        </authorList>
    </citation>
    <scope>NUCLEOTIDE SEQUENCE [LARGE SCALE GENOMIC DNA]</scope>
    <source>
        <strain evidence="2 3">DSM 8605</strain>
    </source>
</reference>
<name>A0A1M5XWB1_9CLOT</name>
<dbReference type="EMBL" id="FQXM01000039">
    <property type="protein sequence ID" value="SHI04036.1"/>
    <property type="molecule type" value="Genomic_DNA"/>
</dbReference>
<evidence type="ECO:0008006" key="4">
    <source>
        <dbReference type="Google" id="ProtNLM"/>
    </source>
</evidence>
<dbReference type="AlphaFoldDB" id="A0A1M5XWB1"/>
<organism evidence="2 3">
    <name type="scientific">Clostridium grantii DSM 8605</name>
    <dbReference type="NCBI Taxonomy" id="1121316"/>
    <lineage>
        <taxon>Bacteria</taxon>
        <taxon>Bacillati</taxon>
        <taxon>Bacillota</taxon>
        <taxon>Clostridia</taxon>
        <taxon>Eubacteriales</taxon>
        <taxon>Clostridiaceae</taxon>
        <taxon>Clostridium</taxon>
    </lineage>
</organism>
<dbReference type="RefSeq" id="WP_073340789.1">
    <property type="nucleotide sequence ID" value="NZ_FQXM01000039.1"/>
</dbReference>
<evidence type="ECO:0000256" key="1">
    <source>
        <dbReference type="SAM" id="Phobius"/>
    </source>
</evidence>
<keyword evidence="3" id="KW-1185">Reference proteome</keyword>
<dbReference type="Proteomes" id="UP000184447">
    <property type="component" value="Unassembled WGS sequence"/>
</dbReference>